<dbReference type="AlphaFoldDB" id="A0A7W8D654"/>
<dbReference type="Pfam" id="PF14339">
    <property type="entry name" value="DUF4394"/>
    <property type="match status" value="2"/>
</dbReference>
<dbReference type="SUPFAM" id="SSF82171">
    <property type="entry name" value="DPP6 N-terminal domain-like"/>
    <property type="match status" value="1"/>
</dbReference>
<feature type="chain" id="PRO_5031212045" description="DUF4394 domain-containing protein" evidence="2">
    <location>
        <begin position="23"/>
        <end position="545"/>
    </location>
</feature>
<protein>
    <recommendedName>
        <fullName evidence="3">DUF4394 domain-containing protein</fullName>
    </recommendedName>
</protein>
<feature type="transmembrane region" description="Helical" evidence="1">
    <location>
        <begin position="524"/>
        <end position="541"/>
    </location>
</feature>
<keyword evidence="2" id="KW-0732">Signal</keyword>
<name>A0A7W8D654_9GAMM</name>
<proteinExistence type="predicted"/>
<comment type="caution">
    <text evidence="4">The sequence shown here is derived from an EMBL/GenBank/DDBJ whole genome shotgun (WGS) entry which is preliminary data.</text>
</comment>
<dbReference type="EMBL" id="JACHHP010000003">
    <property type="protein sequence ID" value="MBB5208646.1"/>
    <property type="molecule type" value="Genomic_DNA"/>
</dbReference>
<feature type="signal peptide" evidence="2">
    <location>
        <begin position="1"/>
        <end position="22"/>
    </location>
</feature>
<dbReference type="InterPro" id="IPR025507">
    <property type="entry name" value="DUF4394"/>
</dbReference>
<feature type="domain" description="DUF4394" evidence="3">
    <location>
        <begin position="279"/>
        <end position="498"/>
    </location>
</feature>
<feature type="domain" description="DUF4394" evidence="3">
    <location>
        <begin position="33"/>
        <end position="255"/>
    </location>
</feature>
<keyword evidence="1" id="KW-1133">Transmembrane helix</keyword>
<accession>A0A7W8D654</accession>
<organism evidence="4 5">
    <name type="scientific">Chiayiivirga flava</name>
    <dbReference type="NCBI Taxonomy" id="659595"/>
    <lineage>
        <taxon>Bacteria</taxon>
        <taxon>Pseudomonadati</taxon>
        <taxon>Pseudomonadota</taxon>
        <taxon>Gammaproteobacteria</taxon>
        <taxon>Lysobacterales</taxon>
        <taxon>Lysobacteraceae</taxon>
        <taxon>Chiayiivirga</taxon>
    </lineage>
</organism>
<evidence type="ECO:0000256" key="1">
    <source>
        <dbReference type="SAM" id="Phobius"/>
    </source>
</evidence>
<dbReference type="RefSeq" id="WP_183961162.1">
    <property type="nucleotide sequence ID" value="NZ_JACHHP010000003.1"/>
</dbReference>
<dbReference type="Proteomes" id="UP000521199">
    <property type="component" value="Unassembled WGS sequence"/>
</dbReference>
<evidence type="ECO:0000259" key="3">
    <source>
        <dbReference type="Pfam" id="PF14339"/>
    </source>
</evidence>
<reference evidence="4 5" key="1">
    <citation type="submission" date="2020-08" db="EMBL/GenBank/DDBJ databases">
        <title>Genomic Encyclopedia of Type Strains, Phase IV (KMG-IV): sequencing the most valuable type-strain genomes for metagenomic binning, comparative biology and taxonomic classification.</title>
        <authorList>
            <person name="Goeker M."/>
        </authorList>
    </citation>
    <scope>NUCLEOTIDE SEQUENCE [LARGE SCALE GENOMIC DNA]</scope>
    <source>
        <strain evidence="4 5">DSM 24163</strain>
    </source>
</reference>
<sequence length="545" mass="53483">MKCIPRCIVLAALVAASPAAFAQTVIGLNDGNTLVRFSASAPGAVPATVPVSGLDAGETLLGIDFRPATGALYGVGDAGNLYVIDPVTGVATTSATLDVALDGSVFGVDFNPVPDRLRVVSDTGQNLRINVDTGATLVDGPINPAGPQLVAAGYINSVNPAPMTTALYVVDVVTSDLLLQAPPNDGTVTAVGDLGVVLDASGDHSLDVLTVGAVNTAYAAFRVGGTTTFYTIDLATGAATSRGAVGGNPALRGIAVTAATLPPAAVPGTAIGLDGANGLVLFSSAAPAGAATVRAVTGLTGGDQLVGIDFRPATGALYALASSGRLYTVDPQTGAATLASTLSVAPSGTSFGVDFNPVPDRLRVVSNTGQNLRVNVDTGETLVDGPINPAGPAVAGSAYINSVNPAPAGTALYDIDPNSDTLFLQNPPNDGTVVAIGALGVAVDANTGFDVLSSGGTNTAIAALTVGGATGLYGIDLTTGAATLIGNVSGNPTLRGLALSAAVIGNPAPPTASMPNVVPATSPLFLLLVGLGVLGLAGFAMRRGS</sequence>
<evidence type="ECO:0000313" key="5">
    <source>
        <dbReference type="Proteomes" id="UP000521199"/>
    </source>
</evidence>
<keyword evidence="1" id="KW-0812">Transmembrane</keyword>
<keyword evidence="5" id="KW-1185">Reference proteome</keyword>
<evidence type="ECO:0000313" key="4">
    <source>
        <dbReference type="EMBL" id="MBB5208646.1"/>
    </source>
</evidence>
<keyword evidence="1" id="KW-0472">Membrane</keyword>
<evidence type="ECO:0000256" key="2">
    <source>
        <dbReference type="SAM" id="SignalP"/>
    </source>
</evidence>
<gene>
    <name evidence="4" type="ORF">HNQ52_002188</name>
</gene>